<dbReference type="PANTHER" id="PTHR42711">
    <property type="entry name" value="ABC TRANSPORTER ATP-BINDING PROTEIN"/>
    <property type="match status" value="1"/>
</dbReference>
<dbReference type="Proteomes" id="UP000178170">
    <property type="component" value="Unassembled WGS sequence"/>
</dbReference>
<sequence length="245" mass="27368">MSTLLKVENLTKTYGQTTAVDGISFEAKEGEVVGLLGPNGAGKSTTIHMLLSLLEPTEGSIEIFGKDLKAHREEILQHINFATAYSMLPHNLTPYENLKIFALLYGVQQWRTAAESLLEEFNLAEFRNARTGSLSTGEQMRLVLAKAFLNSPKLLLLDEPTASLDPAVARDLRQKIYYKMQENNGTILWTSHNMREIEAMCDRVIFMAHGKIVADDTPENLKKTFQSGDLEDIFIAIARQPSPKI</sequence>
<gene>
    <name evidence="6" type="ORF">A2843_00575</name>
</gene>
<dbReference type="Pfam" id="PF00005">
    <property type="entry name" value="ABC_tran"/>
    <property type="match status" value="1"/>
</dbReference>
<accession>A0A1G2QXX0</accession>
<dbReference type="Gene3D" id="3.40.50.300">
    <property type="entry name" value="P-loop containing nucleotide triphosphate hydrolases"/>
    <property type="match status" value="1"/>
</dbReference>
<evidence type="ECO:0000313" key="6">
    <source>
        <dbReference type="EMBL" id="OHA64979.1"/>
    </source>
</evidence>
<organism evidence="6 7">
    <name type="scientific">Candidatus Wildermuthbacteria bacterium RIFCSPHIGHO2_01_FULL_48_27b</name>
    <dbReference type="NCBI Taxonomy" id="1802447"/>
    <lineage>
        <taxon>Bacteria</taxon>
        <taxon>Candidatus Wildermuthiibacteriota</taxon>
    </lineage>
</organism>
<dbReference type="GO" id="GO:0016887">
    <property type="term" value="F:ATP hydrolysis activity"/>
    <property type="evidence" value="ECO:0007669"/>
    <property type="project" value="InterPro"/>
</dbReference>
<evidence type="ECO:0000259" key="5">
    <source>
        <dbReference type="PROSITE" id="PS50893"/>
    </source>
</evidence>
<evidence type="ECO:0000256" key="1">
    <source>
        <dbReference type="ARBA" id="ARBA00005417"/>
    </source>
</evidence>
<reference evidence="6 7" key="1">
    <citation type="journal article" date="2016" name="Nat. Commun.">
        <title>Thousands of microbial genomes shed light on interconnected biogeochemical processes in an aquifer system.</title>
        <authorList>
            <person name="Anantharaman K."/>
            <person name="Brown C.T."/>
            <person name="Hug L.A."/>
            <person name="Sharon I."/>
            <person name="Castelle C.J."/>
            <person name="Probst A.J."/>
            <person name="Thomas B.C."/>
            <person name="Singh A."/>
            <person name="Wilkins M.J."/>
            <person name="Karaoz U."/>
            <person name="Brodie E.L."/>
            <person name="Williams K.H."/>
            <person name="Hubbard S.S."/>
            <person name="Banfield J.F."/>
        </authorList>
    </citation>
    <scope>NUCLEOTIDE SEQUENCE [LARGE SCALE GENOMIC DNA]</scope>
</reference>
<dbReference type="InterPro" id="IPR027417">
    <property type="entry name" value="P-loop_NTPase"/>
</dbReference>
<dbReference type="SUPFAM" id="SSF52540">
    <property type="entry name" value="P-loop containing nucleoside triphosphate hydrolases"/>
    <property type="match status" value="1"/>
</dbReference>
<evidence type="ECO:0000256" key="3">
    <source>
        <dbReference type="ARBA" id="ARBA00022741"/>
    </source>
</evidence>
<dbReference type="SMART" id="SM00382">
    <property type="entry name" value="AAA"/>
    <property type="match status" value="1"/>
</dbReference>
<dbReference type="InterPro" id="IPR003439">
    <property type="entry name" value="ABC_transporter-like_ATP-bd"/>
</dbReference>
<evidence type="ECO:0000256" key="2">
    <source>
        <dbReference type="ARBA" id="ARBA00022448"/>
    </source>
</evidence>
<evidence type="ECO:0000313" key="7">
    <source>
        <dbReference type="Proteomes" id="UP000178170"/>
    </source>
</evidence>
<dbReference type="InterPro" id="IPR003593">
    <property type="entry name" value="AAA+_ATPase"/>
</dbReference>
<dbReference type="PANTHER" id="PTHR42711:SF5">
    <property type="entry name" value="ABC TRANSPORTER ATP-BINDING PROTEIN NATA"/>
    <property type="match status" value="1"/>
</dbReference>
<dbReference type="InterPro" id="IPR050763">
    <property type="entry name" value="ABC_transporter_ATP-binding"/>
</dbReference>
<keyword evidence="2" id="KW-0813">Transport</keyword>
<protein>
    <submittedName>
        <fullName evidence="6">ABC transporter ATP-binding protein</fullName>
    </submittedName>
</protein>
<keyword evidence="4 6" id="KW-0067">ATP-binding</keyword>
<comment type="caution">
    <text evidence="6">The sequence shown here is derived from an EMBL/GenBank/DDBJ whole genome shotgun (WGS) entry which is preliminary data.</text>
</comment>
<comment type="similarity">
    <text evidence="1">Belongs to the ABC transporter superfamily.</text>
</comment>
<dbReference type="AlphaFoldDB" id="A0A1G2QXX0"/>
<keyword evidence="3" id="KW-0547">Nucleotide-binding</keyword>
<proteinExistence type="inferred from homology"/>
<evidence type="ECO:0000256" key="4">
    <source>
        <dbReference type="ARBA" id="ARBA00022840"/>
    </source>
</evidence>
<dbReference type="EMBL" id="MHTS01000004">
    <property type="protein sequence ID" value="OHA64979.1"/>
    <property type="molecule type" value="Genomic_DNA"/>
</dbReference>
<feature type="domain" description="ABC transporter" evidence="5">
    <location>
        <begin position="5"/>
        <end position="234"/>
    </location>
</feature>
<name>A0A1G2QXX0_9BACT</name>
<dbReference type="PROSITE" id="PS50893">
    <property type="entry name" value="ABC_TRANSPORTER_2"/>
    <property type="match status" value="1"/>
</dbReference>
<dbReference type="GO" id="GO:0005524">
    <property type="term" value="F:ATP binding"/>
    <property type="evidence" value="ECO:0007669"/>
    <property type="project" value="UniProtKB-KW"/>
</dbReference>